<feature type="coiled-coil region" evidence="1">
    <location>
        <begin position="53"/>
        <end position="80"/>
    </location>
</feature>
<evidence type="ECO:0000256" key="3">
    <source>
        <dbReference type="SAM" id="SignalP"/>
    </source>
</evidence>
<dbReference type="EMBL" id="BJXJ01000013">
    <property type="protein sequence ID" value="GEM75497.1"/>
    <property type="molecule type" value="Genomic_DNA"/>
</dbReference>
<reference evidence="4 5" key="1">
    <citation type="submission" date="2019-07" db="EMBL/GenBank/DDBJ databases">
        <title>Whole genome shotgun sequence of Vibrio sagamiensis NBRC 104589.</title>
        <authorList>
            <person name="Hosoyama A."/>
            <person name="Uohara A."/>
            <person name="Ohji S."/>
            <person name="Ichikawa N."/>
        </authorList>
    </citation>
    <scope>NUCLEOTIDE SEQUENCE [LARGE SCALE GENOMIC DNA]</scope>
    <source>
        <strain evidence="4 5">NBRC 104589</strain>
    </source>
</reference>
<organism evidence="4 5">
    <name type="scientific">Vibrio sagamiensis NBRC 104589</name>
    <dbReference type="NCBI Taxonomy" id="1219064"/>
    <lineage>
        <taxon>Bacteria</taxon>
        <taxon>Pseudomonadati</taxon>
        <taxon>Pseudomonadota</taxon>
        <taxon>Gammaproteobacteria</taxon>
        <taxon>Vibrionales</taxon>
        <taxon>Vibrionaceae</taxon>
        <taxon>Vibrio</taxon>
    </lineage>
</organism>
<keyword evidence="3" id="KW-0732">Signal</keyword>
<evidence type="ECO:0008006" key="6">
    <source>
        <dbReference type="Google" id="ProtNLM"/>
    </source>
</evidence>
<evidence type="ECO:0000256" key="2">
    <source>
        <dbReference type="SAM" id="MobiDB-lite"/>
    </source>
</evidence>
<feature type="compositionally biased region" description="Low complexity" evidence="2">
    <location>
        <begin position="326"/>
        <end position="337"/>
    </location>
</feature>
<sequence>MVYMEITMKKIAMLPMMFLISTSVAGGILSGSEEEQLYKINENFDKEFKATNIEKLTKDYNKTKSESRNLEEKIEDYKAYIIEGSELMQRDLMSGQPNDELIESLKKSSYSIKVLNDELQLNQAKFMTIHQDIEKRKVSVLTLEKDKNQQVLDLYREIKSRLINDSSIAYSHKSDGTITCNASDSISRCVERNLSAMEQAFLLKMGNSNGLKVEDFEVVNASLDMQGHLKYVASAKYTKPFTTETDKVVRKELGLNKHFLVFKSNSENTKYYVNSDFAGEGKTVEYRGTFVGVIDIVAENGSKRESIKATPYTENEYYFSFSGASKNKTASKTSTSKVQARSSKQETLTKPTIKTLKAPKPLAQATSKTSAKLSDKPLPDFDAINFSLLTSIGVDESEIESLKGPTHTILYHDSEHFYVMPEAEKQQPYKAPLKKAMVYCKDKLYASLTNLDDLWNLNDKRILPSGLFWSSQDTGSKSSDQKQFICKVKNM</sequence>
<dbReference type="Proteomes" id="UP000321922">
    <property type="component" value="Unassembled WGS sequence"/>
</dbReference>
<evidence type="ECO:0000256" key="1">
    <source>
        <dbReference type="SAM" id="Coils"/>
    </source>
</evidence>
<feature type="compositionally biased region" description="Polar residues" evidence="2">
    <location>
        <begin position="338"/>
        <end position="352"/>
    </location>
</feature>
<feature type="chain" id="PRO_5021837268" description="Chromosome segregation ATPase" evidence="3">
    <location>
        <begin position="26"/>
        <end position="491"/>
    </location>
</feature>
<evidence type="ECO:0000313" key="5">
    <source>
        <dbReference type="Proteomes" id="UP000321922"/>
    </source>
</evidence>
<protein>
    <recommendedName>
        <fullName evidence="6">Chromosome segregation ATPase</fullName>
    </recommendedName>
</protein>
<proteinExistence type="predicted"/>
<gene>
    <name evidence="4" type="ORF">VSA01S_16090</name>
</gene>
<feature type="signal peptide" evidence="3">
    <location>
        <begin position="1"/>
        <end position="25"/>
    </location>
</feature>
<comment type="caution">
    <text evidence="4">The sequence shown here is derived from an EMBL/GenBank/DDBJ whole genome shotgun (WGS) entry which is preliminary data.</text>
</comment>
<dbReference type="AlphaFoldDB" id="A0A511QE80"/>
<evidence type="ECO:0000313" key="4">
    <source>
        <dbReference type="EMBL" id="GEM75497.1"/>
    </source>
</evidence>
<dbReference type="RefSeq" id="WP_145993904.1">
    <property type="nucleotide sequence ID" value="NZ_BAOJ01000123.1"/>
</dbReference>
<feature type="region of interest" description="Disordered" evidence="2">
    <location>
        <begin position="326"/>
        <end position="353"/>
    </location>
</feature>
<keyword evidence="1" id="KW-0175">Coiled coil</keyword>
<keyword evidence="5" id="KW-1185">Reference proteome</keyword>
<accession>A0A511QE80</accession>
<name>A0A511QE80_9VIBR</name>